<dbReference type="GO" id="GO:0071555">
    <property type="term" value="P:cell wall organization"/>
    <property type="evidence" value="ECO:0007669"/>
    <property type="project" value="TreeGrafter"/>
</dbReference>
<evidence type="ECO:0000256" key="6">
    <source>
        <dbReference type="ARBA" id="ARBA00023136"/>
    </source>
</evidence>
<feature type="transmembrane region" description="Helical" evidence="8">
    <location>
        <begin position="39"/>
        <end position="58"/>
    </location>
</feature>
<reference evidence="9 10" key="1">
    <citation type="submission" date="2019-08" db="EMBL/GenBank/DDBJ databases">
        <title>Phlebobacter frassis gen. nov. sp. nov., a new member of family Sphingobacteriaceae isolated from sand fly rearing media.</title>
        <authorList>
            <person name="Kakumanu M.L."/>
            <person name="Marayati B.F."/>
            <person name="Wada-Katsumata A."/>
            <person name="Wasserberg G."/>
            <person name="Schal C."/>
            <person name="Apperson C.S."/>
            <person name="Ponnusamy L."/>
        </authorList>
    </citation>
    <scope>NUCLEOTIDE SEQUENCE [LARGE SCALE GENOMIC DNA]</scope>
    <source>
        <strain evidence="9 10">SSI9</strain>
    </source>
</reference>
<keyword evidence="4 8" id="KW-0812">Transmembrane</keyword>
<dbReference type="PANTHER" id="PTHR22926">
    <property type="entry name" value="PHOSPHO-N-ACETYLMURAMOYL-PENTAPEPTIDE-TRANSFERASE"/>
    <property type="match status" value="1"/>
</dbReference>
<evidence type="ECO:0000256" key="7">
    <source>
        <dbReference type="PIRSR" id="PIRSR600715-1"/>
    </source>
</evidence>
<evidence type="ECO:0000256" key="1">
    <source>
        <dbReference type="ARBA" id="ARBA00004651"/>
    </source>
</evidence>
<dbReference type="EMBL" id="VTAV01000003">
    <property type="protein sequence ID" value="TYR36893.1"/>
    <property type="molecule type" value="Genomic_DNA"/>
</dbReference>
<evidence type="ECO:0000256" key="3">
    <source>
        <dbReference type="ARBA" id="ARBA00022679"/>
    </source>
</evidence>
<name>A0A5D4H9I1_9SPHI</name>
<feature type="binding site" evidence="7">
    <location>
        <position position="130"/>
    </location>
    <ligand>
        <name>Mg(2+)</name>
        <dbReference type="ChEBI" id="CHEBI:18420"/>
    </ligand>
</feature>
<dbReference type="Pfam" id="PF00953">
    <property type="entry name" value="Glycos_transf_4"/>
    <property type="match status" value="1"/>
</dbReference>
<keyword evidence="5 8" id="KW-1133">Transmembrane helix</keyword>
<gene>
    <name evidence="9" type="ORF">FXV77_06860</name>
</gene>
<dbReference type="RefSeq" id="WP_148918480.1">
    <property type="nucleotide sequence ID" value="NZ_VTAV01000003.1"/>
</dbReference>
<feature type="transmembrane region" description="Helical" evidence="8">
    <location>
        <begin position="135"/>
        <end position="153"/>
    </location>
</feature>
<feature type="transmembrane region" description="Helical" evidence="8">
    <location>
        <begin position="6"/>
        <end position="27"/>
    </location>
</feature>
<evidence type="ECO:0000256" key="2">
    <source>
        <dbReference type="ARBA" id="ARBA00022475"/>
    </source>
</evidence>
<evidence type="ECO:0000256" key="8">
    <source>
        <dbReference type="SAM" id="Phobius"/>
    </source>
</evidence>
<feature type="transmembrane region" description="Helical" evidence="8">
    <location>
        <begin position="214"/>
        <end position="232"/>
    </location>
</feature>
<dbReference type="GO" id="GO:0046872">
    <property type="term" value="F:metal ion binding"/>
    <property type="evidence" value="ECO:0007669"/>
    <property type="project" value="UniProtKB-KW"/>
</dbReference>
<dbReference type="AlphaFoldDB" id="A0A5D4H9I1"/>
<evidence type="ECO:0000313" key="10">
    <source>
        <dbReference type="Proteomes" id="UP000322362"/>
    </source>
</evidence>
<keyword evidence="2" id="KW-1003">Cell membrane</keyword>
<comment type="cofactor">
    <cofactor evidence="7">
        <name>Mg(2+)</name>
        <dbReference type="ChEBI" id="CHEBI:18420"/>
    </cofactor>
</comment>
<proteinExistence type="predicted"/>
<dbReference type="PANTHER" id="PTHR22926:SF3">
    <property type="entry name" value="UNDECAPRENYL-PHOSPHATE ALPHA-N-ACETYLGLUCOSAMINYL 1-PHOSPHATE TRANSFERASE"/>
    <property type="match status" value="1"/>
</dbReference>
<feature type="binding site" evidence="7">
    <location>
        <position position="190"/>
    </location>
    <ligand>
        <name>Mg(2+)</name>
        <dbReference type="ChEBI" id="CHEBI:18420"/>
    </ligand>
</feature>
<evidence type="ECO:0000256" key="4">
    <source>
        <dbReference type="ARBA" id="ARBA00022692"/>
    </source>
</evidence>
<evidence type="ECO:0000256" key="5">
    <source>
        <dbReference type="ARBA" id="ARBA00022989"/>
    </source>
</evidence>
<keyword evidence="7" id="KW-0479">Metal-binding</keyword>
<keyword evidence="10" id="KW-1185">Reference proteome</keyword>
<feature type="transmembrane region" description="Helical" evidence="8">
    <location>
        <begin position="289"/>
        <end position="308"/>
    </location>
</feature>
<dbReference type="Proteomes" id="UP000322362">
    <property type="component" value="Unassembled WGS sequence"/>
</dbReference>
<dbReference type="InterPro" id="IPR000715">
    <property type="entry name" value="Glycosyl_transferase_4"/>
</dbReference>
<dbReference type="GO" id="GO:0009103">
    <property type="term" value="P:lipopolysaccharide biosynthetic process"/>
    <property type="evidence" value="ECO:0007669"/>
    <property type="project" value="TreeGrafter"/>
</dbReference>
<feature type="transmembrane region" description="Helical" evidence="8">
    <location>
        <begin position="159"/>
        <end position="180"/>
    </location>
</feature>
<feature type="transmembrane region" description="Helical" evidence="8">
    <location>
        <begin position="187"/>
        <end position="208"/>
    </location>
</feature>
<evidence type="ECO:0000313" key="9">
    <source>
        <dbReference type="EMBL" id="TYR36893.1"/>
    </source>
</evidence>
<dbReference type="GO" id="GO:0016780">
    <property type="term" value="F:phosphotransferase activity, for other substituted phosphate groups"/>
    <property type="evidence" value="ECO:0007669"/>
    <property type="project" value="InterPro"/>
</dbReference>
<feature type="transmembrane region" description="Helical" evidence="8">
    <location>
        <begin position="262"/>
        <end position="283"/>
    </location>
</feature>
<keyword evidence="6 8" id="KW-0472">Membrane</keyword>
<keyword evidence="3 9" id="KW-0808">Transferase</keyword>
<comment type="subcellular location">
    <subcellularLocation>
        <location evidence="1">Cell membrane</location>
        <topology evidence="1">Multi-pass membrane protein</topology>
    </subcellularLocation>
</comment>
<dbReference type="CDD" id="cd06854">
    <property type="entry name" value="GT_WbpL_WbcO_like"/>
    <property type="match status" value="1"/>
</dbReference>
<feature type="transmembrane region" description="Helical" evidence="8">
    <location>
        <begin position="64"/>
        <end position="82"/>
    </location>
</feature>
<dbReference type="GO" id="GO:0005886">
    <property type="term" value="C:plasma membrane"/>
    <property type="evidence" value="ECO:0007669"/>
    <property type="project" value="UniProtKB-SubCell"/>
</dbReference>
<organism evidence="9 10">
    <name type="scientific">Sphingobacterium phlebotomi</name>
    <dbReference type="NCBI Taxonomy" id="2605433"/>
    <lineage>
        <taxon>Bacteria</taxon>
        <taxon>Pseudomonadati</taxon>
        <taxon>Bacteroidota</taxon>
        <taxon>Sphingobacteriia</taxon>
        <taxon>Sphingobacteriales</taxon>
        <taxon>Sphingobacteriaceae</taxon>
        <taxon>Sphingobacterium</taxon>
    </lineage>
</organism>
<comment type="caution">
    <text evidence="9">The sequence shown here is derived from an EMBL/GenBank/DDBJ whole genome shotgun (WGS) entry which is preliminary data.</text>
</comment>
<dbReference type="GO" id="GO:0044038">
    <property type="term" value="P:cell wall macromolecule biosynthetic process"/>
    <property type="evidence" value="ECO:0007669"/>
    <property type="project" value="TreeGrafter"/>
</dbReference>
<sequence length="326" mass="37269">MIYILILLALFILELLYFRVADRFNIIDKPNERSSHTMITLRGGGIIFYLGALVYFFLSGFQYPWFFLGLTLMTVVSFMDDIFTLSNKIRLLIHFSSVLLMAYQLDVFEMPWYFLLITFVVVVGVINAYNFMDGINGITACYSLAVGGLLMLVNSEVGFVAQDLLAYTMLGVLVFTFFNFRTKAKCFAGDVGSVAIAYILLFALGALIIKTGNLLYFLFLTIYGIDAVWTIIRRLYLRENIFEAHRSHLYQFLGNEAGVNKLLISFLYGVIQFLIGLAVIHFADKDITTRWIFALVLLGGLSILYLVIKTWVIRRYFRVEKITLKA</sequence>
<keyword evidence="7" id="KW-0460">Magnesium</keyword>
<accession>A0A5D4H9I1</accession>
<protein>
    <submittedName>
        <fullName evidence="9">Glycosyltransferase family 4 protein</fullName>
    </submittedName>
</protein>
<feature type="transmembrane region" description="Helical" evidence="8">
    <location>
        <begin position="111"/>
        <end position="128"/>
    </location>
</feature>